<dbReference type="GO" id="GO:0008608">
    <property type="term" value="P:attachment of spindle microtubules to kinetochore"/>
    <property type="evidence" value="ECO:0007669"/>
    <property type="project" value="TreeGrafter"/>
</dbReference>
<keyword evidence="1" id="KW-0175">Coiled coil</keyword>
<evidence type="ECO:0000313" key="3">
    <source>
        <dbReference type="Proteomes" id="UP000192220"/>
    </source>
</evidence>
<name>A0A2I4ARZ1_AUSLI</name>
<feature type="region of interest" description="Disordered" evidence="2">
    <location>
        <begin position="305"/>
        <end position="354"/>
    </location>
</feature>
<dbReference type="AlphaFoldDB" id="A0A2I4ARZ1"/>
<dbReference type="GO" id="GO:0005634">
    <property type="term" value="C:nucleus"/>
    <property type="evidence" value="ECO:0007669"/>
    <property type="project" value="TreeGrafter"/>
</dbReference>
<dbReference type="FunCoup" id="A0A2I4ARZ1">
    <property type="interactions" value="671"/>
</dbReference>
<dbReference type="GO" id="GO:0090307">
    <property type="term" value="P:mitotic spindle assembly"/>
    <property type="evidence" value="ECO:0007669"/>
    <property type="project" value="TreeGrafter"/>
</dbReference>
<dbReference type="GO" id="GO:0008017">
    <property type="term" value="F:microtubule binding"/>
    <property type="evidence" value="ECO:0007669"/>
    <property type="project" value="TreeGrafter"/>
</dbReference>
<proteinExistence type="predicted"/>
<dbReference type="RefSeq" id="XP_013858246.1">
    <property type="nucleotide sequence ID" value="XM_014002792.1"/>
</dbReference>
<dbReference type="CTD" id="84142"/>
<feature type="compositionally biased region" description="Basic and acidic residues" evidence="2">
    <location>
        <begin position="306"/>
        <end position="319"/>
    </location>
</feature>
<evidence type="ECO:0000256" key="1">
    <source>
        <dbReference type="SAM" id="Coils"/>
    </source>
</evidence>
<dbReference type="STRING" id="52670.A0A2I4ARZ1"/>
<dbReference type="PRINTS" id="PR02051">
    <property type="entry name" value="PROTEINF175"/>
</dbReference>
<keyword evidence="3" id="KW-1185">Reference proteome</keyword>
<dbReference type="Proteomes" id="UP000192220">
    <property type="component" value="Unplaced"/>
</dbReference>
<dbReference type="GeneID" id="106513799"/>
<organism evidence="3 4">
    <name type="scientific">Austrofundulus limnaeus</name>
    <name type="common">Annual killifish</name>
    <dbReference type="NCBI Taxonomy" id="52670"/>
    <lineage>
        <taxon>Eukaryota</taxon>
        <taxon>Metazoa</taxon>
        <taxon>Chordata</taxon>
        <taxon>Craniata</taxon>
        <taxon>Vertebrata</taxon>
        <taxon>Euteleostomi</taxon>
        <taxon>Actinopterygii</taxon>
        <taxon>Neopterygii</taxon>
        <taxon>Teleostei</taxon>
        <taxon>Neoteleostei</taxon>
        <taxon>Acanthomorphata</taxon>
        <taxon>Ovalentaria</taxon>
        <taxon>Atherinomorphae</taxon>
        <taxon>Cyprinodontiformes</taxon>
        <taxon>Rivulidae</taxon>
        <taxon>Austrofundulus</taxon>
    </lineage>
</organism>
<dbReference type="OrthoDB" id="6358435at2759"/>
<gene>
    <name evidence="4" type="primary">abraxas1</name>
</gene>
<feature type="compositionally biased region" description="Polar residues" evidence="2">
    <location>
        <begin position="320"/>
        <end position="329"/>
    </location>
</feature>
<feature type="compositionally biased region" description="Basic residues" evidence="2">
    <location>
        <begin position="344"/>
        <end position="354"/>
    </location>
</feature>
<dbReference type="GO" id="GO:0031593">
    <property type="term" value="F:polyubiquitin modification-dependent protein binding"/>
    <property type="evidence" value="ECO:0007669"/>
    <property type="project" value="TreeGrafter"/>
</dbReference>
<evidence type="ECO:0000313" key="4">
    <source>
        <dbReference type="RefSeq" id="XP_013858246.1"/>
    </source>
</evidence>
<dbReference type="PANTHER" id="PTHR31728:SF2">
    <property type="entry name" value="BRCA1-A COMPLEX SUBUNIT ABRAXAS 1"/>
    <property type="match status" value="1"/>
</dbReference>
<dbReference type="PANTHER" id="PTHR31728">
    <property type="entry name" value="ABRAXAS FAMILY MEMBER"/>
    <property type="match status" value="1"/>
</dbReference>
<evidence type="ECO:0000256" key="2">
    <source>
        <dbReference type="SAM" id="MobiDB-lite"/>
    </source>
</evidence>
<protein>
    <submittedName>
        <fullName evidence="4">BRCA1-A complex subunit Abraxas 1</fullName>
    </submittedName>
</protein>
<dbReference type="Pfam" id="PF21125">
    <property type="entry name" value="MPN_2A_DUB_like"/>
    <property type="match status" value="1"/>
</dbReference>
<dbReference type="InterPro" id="IPR023238">
    <property type="entry name" value="FAM175"/>
</dbReference>
<dbReference type="KEGG" id="alim:106513799"/>
<dbReference type="InParanoid" id="A0A2I4ARZ1"/>
<reference evidence="4" key="1">
    <citation type="submission" date="2025-08" db="UniProtKB">
        <authorList>
            <consortium name="RefSeq"/>
        </authorList>
    </citation>
    <scope>IDENTIFICATION</scope>
    <source>
        <strain evidence="4">Quisiro</strain>
        <tissue evidence="4">Liver</tissue>
    </source>
</reference>
<accession>A0A2I4ARZ1</accession>
<sequence>MAEPILRLSGTVLASLMFQHVNSDSDMEGFILGESRVDEQVTISDSQSDHIHIEEVYNIQKHIACHRLNALYASSGEVNMDALQNMLAKITQDKVIGWYRQRRHTEQHVTFREKLVHEKLKSALSNPHLIFMLLTSSKVTPTGSTHRMEYSAFISRNRCLVNIPVLVTNLGLLEQQAYWKVPALCSAAGYNLTMKKHGSKFFASNGLLKEVNEVNKMNESLQAELQKMCRDVEESECAVEALQAEVSALKKKLEEKRKTAAGKATETCSPPEPRNNTLLLQAVEALFGSAPMLLTQTLNLQACPVPDEHGPTAEMHSDTVQESLNSPQKSPAHGQKRQGERLLGRKKKLTRSKS</sequence>
<feature type="coiled-coil region" evidence="1">
    <location>
        <begin position="204"/>
        <end position="259"/>
    </location>
</feature>
<dbReference type="GO" id="GO:0070536">
    <property type="term" value="P:protein K63-linked deubiquitination"/>
    <property type="evidence" value="ECO:0007669"/>
    <property type="project" value="TreeGrafter"/>
</dbReference>